<dbReference type="PANTHER" id="PTHR36109">
    <property type="entry name" value="MEMBRANE PROTEIN-RELATED"/>
    <property type="match status" value="1"/>
</dbReference>
<protein>
    <recommendedName>
        <fullName evidence="4">DUF1269 domain-containing protein</fullName>
    </recommendedName>
</protein>
<feature type="transmembrane region" description="Helical" evidence="1">
    <location>
        <begin position="113"/>
        <end position="134"/>
    </location>
</feature>
<gene>
    <name evidence="2" type="ORF">DFR30_0987</name>
</gene>
<keyword evidence="1" id="KW-1133">Transmembrane helix</keyword>
<proteinExistence type="predicted"/>
<dbReference type="OrthoDB" id="9342748at2"/>
<reference evidence="2 3" key="1">
    <citation type="submission" date="2019-03" db="EMBL/GenBank/DDBJ databases">
        <title>Genomic Encyclopedia of Type Strains, Phase IV (KMG-IV): sequencing the most valuable type-strain genomes for metagenomic binning, comparative biology and taxonomic classification.</title>
        <authorList>
            <person name="Goeker M."/>
        </authorList>
    </citation>
    <scope>NUCLEOTIDE SEQUENCE [LARGE SCALE GENOMIC DNA]</scope>
    <source>
        <strain evidence="2 3">DSM 19610</strain>
    </source>
</reference>
<name>A0A4R1HBY7_9GAMM</name>
<evidence type="ECO:0000313" key="3">
    <source>
        <dbReference type="Proteomes" id="UP000295707"/>
    </source>
</evidence>
<keyword evidence="1" id="KW-0472">Membrane</keyword>
<accession>A0A4R1HBY7</accession>
<evidence type="ECO:0000313" key="2">
    <source>
        <dbReference type="EMBL" id="TCK17745.1"/>
    </source>
</evidence>
<dbReference type="RefSeq" id="WP_132971598.1">
    <property type="nucleotide sequence ID" value="NZ_SMFX01000001.1"/>
</dbReference>
<feature type="transmembrane region" description="Helical" evidence="1">
    <location>
        <begin position="80"/>
        <end position="101"/>
    </location>
</feature>
<keyword evidence="3" id="KW-1185">Reference proteome</keyword>
<dbReference type="Proteomes" id="UP000295707">
    <property type="component" value="Unassembled WGS sequence"/>
</dbReference>
<organism evidence="2 3">
    <name type="scientific">Thiogranum longum</name>
    <dbReference type="NCBI Taxonomy" id="1537524"/>
    <lineage>
        <taxon>Bacteria</taxon>
        <taxon>Pseudomonadati</taxon>
        <taxon>Pseudomonadota</taxon>
        <taxon>Gammaproteobacteria</taxon>
        <taxon>Chromatiales</taxon>
        <taxon>Ectothiorhodospiraceae</taxon>
        <taxon>Thiogranum</taxon>
    </lineage>
</organism>
<dbReference type="AlphaFoldDB" id="A0A4R1HBY7"/>
<dbReference type="PANTHER" id="PTHR36109:SF2">
    <property type="entry name" value="MEMBRANE PROTEIN"/>
    <property type="match status" value="1"/>
</dbReference>
<evidence type="ECO:0000256" key="1">
    <source>
        <dbReference type="SAM" id="Phobius"/>
    </source>
</evidence>
<dbReference type="InterPro" id="IPR052948">
    <property type="entry name" value="Low_temp-induced_all0457"/>
</dbReference>
<sequence length="196" mass="20296">MSDTDKPTAAEGKPPRLVLACGIFNDEASARRVVEKLIEDDFPMDQLSLLHRSGGEGDDMLGLAFTNTEERVKVWGEHGAAWGALWGLLAGATGLFMLPGIGPLLAAGPVVEALGGAIAGAALTGGAMAGAAALTQLASALHRMGVPDADIEMIHDAIQQGRYAVILHCTPDQAEHCAMRLGWAGADPVVTMPIAH</sequence>
<evidence type="ECO:0008006" key="4">
    <source>
        <dbReference type="Google" id="ProtNLM"/>
    </source>
</evidence>
<keyword evidence="1" id="KW-0812">Transmembrane</keyword>
<dbReference type="EMBL" id="SMFX01000001">
    <property type="protein sequence ID" value="TCK17745.1"/>
    <property type="molecule type" value="Genomic_DNA"/>
</dbReference>
<comment type="caution">
    <text evidence="2">The sequence shown here is derived from an EMBL/GenBank/DDBJ whole genome shotgun (WGS) entry which is preliminary data.</text>
</comment>